<dbReference type="AlphaFoldDB" id="L9KHX5"/>
<reference evidence="3" key="1">
    <citation type="submission" date="2012-07" db="EMBL/GenBank/DDBJ databases">
        <title>Genome of the Chinese tree shrew, a rising model animal genetically related to primates.</title>
        <authorList>
            <person name="Zhang G."/>
            <person name="Fan Y."/>
            <person name="Yao Y."/>
            <person name="Huang Z."/>
        </authorList>
    </citation>
    <scope>NUCLEOTIDE SEQUENCE [LARGE SCALE GENOMIC DNA]</scope>
</reference>
<evidence type="ECO:0000256" key="1">
    <source>
        <dbReference type="SAM" id="MobiDB-lite"/>
    </source>
</evidence>
<dbReference type="Proteomes" id="UP000011518">
    <property type="component" value="Unassembled WGS sequence"/>
</dbReference>
<accession>L9KHX5</accession>
<evidence type="ECO:0000313" key="3">
    <source>
        <dbReference type="Proteomes" id="UP000011518"/>
    </source>
</evidence>
<reference evidence="3" key="2">
    <citation type="journal article" date="2013" name="Nat. Commun.">
        <title>Genome of the Chinese tree shrew.</title>
        <authorList>
            <person name="Fan Y."/>
            <person name="Huang Z.Y."/>
            <person name="Cao C.C."/>
            <person name="Chen C.S."/>
            <person name="Chen Y.X."/>
            <person name="Fan D.D."/>
            <person name="He J."/>
            <person name="Hou H.L."/>
            <person name="Hu L."/>
            <person name="Hu X.T."/>
            <person name="Jiang X.T."/>
            <person name="Lai R."/>
            <person name="Lang Y.S."/>
            <person name="Liang B."/>
            <person name="Liao S.G."/>
            <person name="Mu D."/>
            <person name="Ma Y.Y."/>
            <person name="Niu Y.Y."/>
            <person name="Sun X.Q."/>
            <person name="Xia J.Q."/>
            <person name="Xiao J."/>
            <person name="Xiong Z.Q."/>
            <person name="Xu L."/>
            <person name="Yang L."/>
            <person name="Zhang Y."/>
            <person name="Zhao W."/>
            <person name="Zhao X.D."/>
            <person name="Zheng Y.T."/>
            <person name="Zhou J.M."/>
            <person name="Zhu Y.B."/>
            <person name="Zhang G.J."/>
            <person name="Wang J."/>
            <person name="Yao Y.G."/>
        </authorList>
    </citation>
    <scope>NUCLEOTIDE SEQUENCE [LARGE SCALE GENOMIC DNA]</scope>
</reference>
<proteinExistence type="predicted"/>
<keyword evidence="3" id="KW-1185">Reference proteome</keyword>
<dbReference type="InParanoid" id="L9KHX5"/>
<protein>
    <submittedName>
        <fullName evidence="2">Uncharacterized protein</fullName>
    </submittedName>
</protein>
<name>L9KHX5_TUPCH</name>
<sequence length="189" mass="19850">MGAFPRLADRVQALLLGAVPYGMTDAQLLSGVDGKVGGDTAIILTASGPSRDERSAGASALNKKVLCWTGKAQAEICCREDRGPDRQASGFHRQGLGSRGAALSRSLSTGEPGRKVSNDLQEDIQNGSIVTAQTADSRDVCHRADAQIMVIHTSDTAAVRLSDRTCRQGQTADARPEALLHSVVAAKLK</sequence>
<dbReference type="EMBL" id="KB320813">
    <property type="protein sequence ID" value="ELW62490.1"/>
    <property type="molecule type" value="Genomic_DNA"/>
</dbReference>
<evidence type="ECO:0000313" key="2">
    <source>
        <dbReference type="EMBL" id="ELW62490.1"/>
    </source>
</evidence>
<gene>
    <name evidence="2" type="ORF">TREES_T100010831</name>
</gene>
<organism evidence="2 3">
    <name type="scientific">Tupaia chinensis</name>
    <name type="common">Chinese tree shrew</name>
    <name type="synonym">Tupaia belangeri chinensis</name>
    <dbReference type="NCBI Taxonomy" id="246437"/>
    <lineage>
        <taxon>Eukaryota</taxon>
        <taxon>Metazoa</taxon>
        <taxon>Chordata</taxon>
        <taxon>Craniata</taxon>
        <taxon>Vertebrata</taxon>
        <taxon>Euteleostomi</taxon>
        <taxon>Mammalia</taxon>
        <taxon>Eutheria</taxon>
        <taxon>Euarchontoglires</taxon>
        <taxon>Scandentia</taxon>
        <taxon>Tupaiidae</taxon>
        <taxon>Tupaia</taxon>
    </lineage>
</organism>
<feature type="region of interest" description="Disordered" evidence="1">
    <location>
        <begin position="84"/>
        <end position="118"/>
    </location>
</feature>